<evidence type="ECO:0000256" key="2">
    <source>
        <dbReference type="SAM" id="MobiDB-lite"/>
    </source>
</evidence>
<dbReference type="Pfam" id="PF04502">
    <property type="entry name" value="Saf4_Yju2"/>
    <property type="match status" value="1"/>
</dbReference>
<feature type="region of interest" description="Disordered" evidence="2">
    <location>
        <begin position="341"/>
        <end position="360"/>
    </location>
</feature>
<dbReference type="InterPro" id="IPR007590">
    <property type="entry name" value="Saf4/Yju2"/>
</dbReference>
<dbReference type="PANTHER" id="PTHR12111:SF2">
    <property type="entry name" value="SPLICING FACTOR YJU2B-RELATED"/>
    <property type="match status" value="1"/>
</dbReference>
<dbReference type="GO" id="GO:0005684">
    <property type="term" value="C:U2-type spliceosomal complex"/>
    <property type="evidence" value="ECO:0007669"/>
    <property type="project" value="TreeGrafter"/>
</dbReference>
<evidence type="ECO:0000313" key="4">
    <source>
        <dbReference type="Proteomes" id="UP000030746"/>
    </source>
</evidence>
<dbReference type="PANTHER" id="PTHR12111">
    <property type="entry name" value="SPLICING FACTOR YJU2"/>
    <property type="match status" value="1"/>
</dbReference>
<feature type="compositionally biased region" description="Polar residues" evidence="2">
    <location>
        <begin position="341"/>
        <end position="359"/>
    </location>
</feature>
<name>V4ACE7_LOTGI</name>
<dbReference type="AlphaFoldDB" id="V4ACE7"/>
<dbReference type="GO" id="GO:0000398">
    <property type="term" value="P:mRNA splicing, via spliceosome"/>
    <property type="evidence" value="ECO:0007669"/>
    <property type="project" value="InterPro"/>
</dbReference>
<dbReference type="EMBL" id="KB201802">
    <property type="protein sequence ID" value="ESO94507.1"/>
    <property type="molecule type" value="Genomic_DNA"/>
</dbReference>
<evidence type="ECO:0000256" key="1">
    <source>
        <dbReference type="ARBA" id="ARBA00005595"/>
    </source>
</evidence>
<feature type="compositionally biased region" description="Polar residues" evidence="2">
    <location>
        <begin position="299"/>
        <end position="313"/>
    </location>
</feature>
<feature type="compositionally biased region" description="Basic and acidic residues" evidence="2">
    <location>
        <begin position="283"/>
        <end position="294"/>
    </location>
</feature>
<comment type="similarity">
    <text evidence="1">Belongs to the CWC16 family.</text>
</comment>
<sequence>MAERKSVNKYYPPDWDPTKGSVNKHVGQHPLRDRAKKIKQGILVIRFEMPYNIWCGGCNAHIGMGVRYNAEKSKHGNYYSTPIYKFRMKCHLCDNYFEIQTDPQNHDYVILSGARRKEQRWDPKENGQIETEDKRTQKKMATDAMFKLEHGSNDQEKGKKSIMTLSQLEDRMDSYKDDYILNKIARNKFREEKETIREKLESDRALLAKSSLEIELVDENEEDKQIAGLIKYSVVESFDEKQKEKRKSLNNESIFSPPKISPNKFSHLIKKQYDPFNINSLNTEKDKSKPDLGIRRKSNSSVSETISDNSIPSECSERLKTSLWDSADKDSVILEVNRSDYSSNCGNTIQEQKNSSLQSDNRDLLAKSGLSVLMSNYSDSEGDT</sequence>
<dbReference type="GeneID" id="20238642"/>
<dbReference type="KEGG" id="lgi:LOTGIDRAFT_161207"/>
<keyword evidence="4" id="KW-1185">Reference proteome</keyword>
<feature type="region of interest" description="Disordered" evidence="2">
    <location>
        <begin position="279"/>
        <end position="313"/>
    </location>
</feature>
<accession>V4ACE7</accession>
<gene>
    <name evidence="3" type="ORF">LOTGIDRAFT_161207</name>
</gene>
<dbReference type="Proteomes" id="UP000030746">
    <property type="component" value="Unassembled WGS sequence"/>
</dbReference>
<dbReference type="OrthoDB" id="360327at2759"/>
<dbReference type="STRING" id="225164.V4ACE7"/>
<evidence type="ECO:0008006" key="5">
    <source>
        <dbReference type="Google" id="ProtNLM"/>
    </source>
</evidence>
<evidence type="ECO:0000313" key="3">
    <source>
        <dbReference type="EMBL" id="ESO94507.1"/>
    </source>
</evidence>
<proteinExistence type="inferred from homology"/>
<dbReference type="OMA" id="RNMSVWD"/>
<dbReference type="RefSeq" id="XP_009054791.1">
    <property type="nucleotide sequence ID" value="XM_009056543.1"/>
</dbReference>
<dbReference type="GO" id="GO:0071014">
    <property type="term" value="C:post-mRNA release spliceosomal complex"/>
    <property type="evidence" value="ECO:0007669"/>
    <property type="project" value="TreeGrafter"/>
</dbReference>
<reference evidence="3 4" key="1">
    <citation type="journal article" date="2013" name="Nature">
        <title>Insights into bilaterian evolution from three spiralian genomes.</title>
        <authorList>
            <person name="Simakov O."/>
            <person name="Marletaz F."/>
            <person name="Cho S.J."/>
            <person name="Edsinger-Gonzales E."/>
            <person name="Havlak P."/>
            <person name="Hellsten U."/>
            <person name="Kuo D.H."/>
            <person name="Larsson T."/>
            <person name="Lv J."/>
            <person name="Arendt D."/>
            <person name="Savage R."/>
            <person name="Osoegawa K."/>
            <person name="de Jong P."/>
            <person name="Grimwood J."/>
            <person name="Chapman J.A."/>
            <person name="Shapiro H."/>
            <person name="Aerts A."/>
            <person name="Otillar R.P."/>
            <person name="Terry A.Y."/>
            <person name="Boore J.L."/>
            <person name="Grigoriev I.V."/>
            <person name="Lindberg D.R."/>
            <person name="Seaver E.C."/>
            <person name="Weisblat D.A."/>
            <person name="Putnam N.H."/>
            <person name="Rokhsar D.S."/>
        </authorList>
    </citation>
    <scope>NUCLEOTIDE SEQUENCE [LARGE SCALE GENOMIC DNA]</scope>
</reference>
<organism evidence="3 4">
    <name type="scientific">Lottia gigantea</name>
    <name type="common">Giant owl limpet</name>
    <dbReference type="NCBI Taxonomy" id="225164"/>
    <lineage>
        <taxon>Eukaryota</taxon>
        <taxon>Metazoa</taxon>
        <taxon>Spiralia</taxon>
        <taxon>Lophotrochozoa</taxon>
        <taxon>Mollusca</taxon>
        <taxon>Gastropoda</taxon>
        <taxon>Patellogastropoda</taxon>
        <taxon>Lottioidea</taxon>
        <taxon>Lottiidae</taxon>
        <taxon>Lottia</taxon>
    </lineage>
</organism>
<dbReference type="HOGENOM" id="CLU_050402_3_1_1"/>
<protein>
    <recommendedName>
        <fullName evidence="5">Coiled-coil domain-containing protein 130</fullName>
    </recommendedName>
</protein>
<dbReference type="CTD" id="20238642"/>